<sequence>MQTVQQLLLTTVNAGQAITFTRRTPSGSAGSCSKLLQQPKSSSTKLRGSCGRLSSKSQLVQRSKEAAVLLKLLGISSSASQATQPSCCSVVGSSGSVRSWLQRVNPSSSSFDGKDGRTSS</sequence>
<keyword evidence="3" id="KW-1185">Reference proteome</keyword>
<organism evidence="2 3">
    <name type="scientific">Tetradesmus obliquus</name>
    <name type="common">Green alga</name>
    <name type="synonym">Acutodesmus obliquus</name>
    <dbReference type="NCBI Taxonomy" id="3088"/>
    <lineage>
        <taxon>Eukaryota</taxon>
        <taxon>Viridiplantae</taxon>
        <taxon>Chlorophyta</taxon>
        <taxon>core chlorophytes</taxon>
        <taxon>Chlorophyceae</taxon>
        <taxon>CS clade</taxon>
        <taxon>Sphaeropleales</taxon>
        <taxon>Scenedesmaceae</taxon>
        <taxon>Tetradesmus</taxon>
    </lineage>
</organism>
<proteinExistence type="predicted"/>
<evidence type="ECO:0000256" key="1">
    <source>
        <dbReference type="SAM" id="MobiDB-lite"/>
    </source>
</evidence>
<gene>
    <name evidence="2" type="ORF">BQ4739_LOCUS10983</name>
</gene>
<evidence type="ECO:0000313" key="3">
    <source>
        <dbReference type="Proteomes" id="UP000256970"/>
    </source>
</evidence>
<protein>
    <submittedName>
        <fullName evidence="2">Uncharacterized protein</fullName>
    </submittedName>
</protein>
<dbReference type="AlphaFoldDB" id="A0A383W2D6"/>
<dbReference type="Proteomes" id="UP000256970">
    <property type="component" value="Unassembled WGS sequence"/>
</dbReference>
<feature type="region of interest" description="Disordered" evidence="1">
    <location>
        <begin position="24"/>
        <end position="49"/>
    </location>
</feature>
<name>A0A383W2D6_TETOB</name>
<accession>A0A383W2D6</accession>
<dbReference type="EMBL" id="FNXT01001012">
    <property type="protein sequence ID" value="SZX70816.1"/>
    <property type="molecule type" value="Genomic_DNA"/>
</dbReference>
<reference evidence="2 3" key="1">
    <citation type="submission" date="2016-10" db="EMBL/GenBank/DDBJ databases">
        <authorList>
            <person name="Cai Z."/>
        </authorList>
    </citation>
    <scope>NUCLEOTIDE SEQUENCE [LARGE SCALE GENOMIC DNA]</scope>
</reference>
<evidence type="ECO:0000313" key="2">
    <source>
        <dbReference type="EMBL" id="SZX70816.1"/>
    </source>
</evidence>